<proteinExistence type="predicted"/>
<comment type="caution">
    <text evidence="1">The sequence shown here is derived from an EMBL/GenBank/DDBJ whole genome shotgun (WGS) entry which is preliminary data.</text>
</comment>
<protein>
    <submittedName>
        <fullName evidence="1">Uncharacterized protein</fullName>
    </submittedName>
</protein>
<reference evidence="1" key="1">
    <citation type="submission" date="2023-03" db="EMBL/GenBank/DDBJ databases">
        <authorList>
            <person name="Shen W."/>
            <person name="Cai J."/>
        </authorList>
    </citation>
    <scope>NUCLEOTIDE SEQUENCE</scope>
    <source>
        <strain evidence="1">P82-2</strain>
    </source>
</reference>
<sequence length="43" mass="4896">MGKVRIVSKTSEGNSYHVQSKTLREFLMQEYGLNKHQMVVAIG</sequence>
<name>A0AAE4HX64_9STRE</name>
<evidence type="ECO:0000313" key="2">
    <source>
        <dbReference type="Proteomes" id="UP001180515"/>
    </source>
</evidence>
<organism evidence="1 2">
    <name type="scientific">Streptococcus parauberis</name>
    <dbReference type="NCBI Taxonomy" id="1348"/>
    <lineage>
        <taxon>Bacteria</taxon>
        <taxon>Bacillati</taxon>
        <taxon>Bacillota</taxon>
        <taxon>Bacilli</taxon>
        <taxon>Lactobacillales</taxon>
        <taxon>Streptococcaceae</taxon>
        <taxon>Streptococcus</taxon>
    </lineage>
</organism>
<evidence type="ECO:0000313" key="1">
    <source>
        <dbReference type="EMBL" id="MDT2731934.1"/>
    </source>
</evidence>
<dbReference type="RefSeq" id="WP_003108778.1">
    <property type="nucleotide sequence ID" value="NZ_BAWT01000004.1"/>
</dbReference>
<dbReference type="EMBL" id="JARQAG010000008">
    <property type="protein sequence ID" value="MDT2731934.1"/>
    <property type="molecule type" value="Genomic_DNA"/>
</dbReference>
<accession>A0AAE4HX64</accession>
<dbReference type="Proteomes" id="UP001180515">
    <property type="component" value="Unassembled WGS sequence"/>
</dbReference>
<gene>
    <name evidence="1" type="ORF">P7G31_06700</name>
</gene>
<dbReference type="AlphaFoldDB" id="A0AAE4HX64"/>